<dbReference type="AlphaFoldDB" id="A0A871Y7G3"/>
<feature type="transmembrane region" description="Helical" evidence="1">
    <location>
        <begin position="205"/>
        <end position="225"/>
    </location>
</feature>
<keyword evidence="1" id="KW-0812">Transmembrane</keyword>
<proteinExistence type="predicted"/>
<keyword evidence="1" id="KW-1133">Transmembrane helix</keyword>
<reference evidence="2" key="1">
    <citation type="submission" date="2020-10" db="EMBL/GenBank/DDBJ databases">
        <title>Diverse heliorhodopsins detected via functional metagenomics in peat lake Actinobacteria, Chloroflexi and Archaea.</title>
        <authorList>
            <person name="Chazan A."/>
            <person name="Rozenberg A."/>
            <person name="Tahan R."/>
            <person name="Mannen K."/>
            <person name="Nagata T."/>
            <person name="Yaish S."/>
            <person name="Larom S."/>
            <person name="Kandori H."/>
            <person name="Inoue K."/>
            <person name="Beja O."/>
            <person name="Pushkarev A."/>
        </authorList>
    </citation>
    <scope>NUCLEOTIDE SEQUENCE</scope>
</reference>
<sequence length="448" mass="51164">MKSKYDKGLIAVLVWLGLLVAICITWLIIYYIYIFPIHWLFTNYDWFVSVEHLTIIAVVIAVPITGIIGIIRHRNWGRILNIIYLIIMTLFCLDNIYNSISVGSNYLSATIPTFSYNLYTLHPNYYDILSAVISALMLIGTILCILYLFRLRVDRSTGITIKPLPRWILINALSLACLDVLVTLGALGYYGFIVPFGISWKALQWGLPVILIIIGGVTGIFLMYVKKKWGWGIATTSIALTGMVYFGLVINVFSSAYISNPSEPAITGTQSTENSILSQILITQNPKYPDYYSDFRPLIINPEVTLSNSENFSQQESWLKQQFANKGYQIDALVDKLYELNPPSTQLNIPSSPDDVYFVDYEGKFNRYSSEGRDGWRAMHLFYPNSSIYYISASNPSYDPDSNFALVYFRYKTYLEDYAYVALYSGKDHSWRYITQIGFPGNRRLLIL</sequence>
<feature type="transmembrane region" description="Helical" evidence="1">
    <location>
        <begin position="128"/>
        <end position="149"/>
    </location>
</feature>
<dbReference type="EMBL" id="MW122882">
    <property type="protein sequence ID" value="QOV09052.1"/>
    <property type="molecule type" value="Genomic_DNA"/>
</dbReference>
<feature type="transmembrane region" description="Helical" evidence="1">
    <location>
        <begin position="169"/>
        <end position="193"/>
    </location>
</feature>
<organism evidence="2">
    <name type="scientific">uncultured Dehalococcoidia bacterium</name>
    <dbReference type="NCBI Taxonomy" id="498747"/>
    <lineage>
        <taxon>Bacteria</taxon>
        <taxon>Bacillati</taxon>
        <taxon>Chloroflexota</taxon>
        <taxon>Dehalococcoidia</taxon>
        <taxon>environmental samples</taxon>
    </lineage>
</organism>
<feature type="transmembrane region" description="Helical" evidence="1">
    <location>
        <begin position="12"/>
        <end position="33"/>
    </location>
</feature>
<gene>
    <name evidence="2" type="ORF">HULAa30F3_00005</name>
</gene>
<evidence type="ECO:0000313" key="2">
    <source>
        <dbReference type="EMBL" id="QOV09052.1"/>
    </source>
</evidence>
<keyword evidence="1" id="KW-0472">Membrane</keyword>
<accession>A0A871Y7G3</accession>
<protein>
    <submittedName>
        <fullName evidence="2">Uncharacterized protein</fullName>
    </submittedName>
</protein>
<name>A0A871Y7G3_9CHLR</name>
<feature type="transmembrane region" description="Helical" evidence="1">
    <location>
        <begin position="237"/>
        <end position="258"/>
    </location>
</feature>
<feature type="transmembrane region" description="Helical" evidence="1">
    <location>
        <begin position="53"/>
        <end position="71"/>
    </location>
</feature>
<feature type="transmembrane region" description="Helical" evidence="1">
    <location>
        <begin position="83"/>
        <end position="108"/>
    </location>
</feature>
<evidence type="ECO:0000256" key="1">
    <source>
        <dbReference type="SAM" id="Phobius"/>
    </source>
</evidence>